<feature type="transmembrane region" description="Helical" evidence="7">
    <location>
        <begin position="133"/>
        <end position="150"/>
    </location>
</feature>
<feature type="transmembrane region" description="Helical" evidence="7">
    <location>
        <begin position="12"/>
        <end position="30"/>
    </location>
</feature>
<reference evidence="8 9" key="1">
    <citation type="submission" date="2018-11" db="EMBL/GenBank/DDBJ databases">
        <authorList>
            <person name="Stevens M.J."/>
            <person name="Cernela N."/>
            <person name="Spoerry Serrano N."/>
            <person name="Schmitt S."/>
            <person name="Schrenzel J."/>
            <person name="Stephan R."/>
        </authorList>
    </citation>
    <scope>NUCLEOTIDE SEQUENCE [LARGE SCALE GENOMIC DNA]</scope>
    <source>
        <strain evidence="8 9">PP422</strain>
    </source>
</reference>
<proteinExistence type="predicted"/>
<feature type="transmembrane region" description="Helical" evidence="7">
    <location>
        <begin position="353"/>
        <end position="373"/>
    </location>
</feature>
<keyword evidence="4 7" id="KW-0812">Transmembrane</keyword>
<evidence type="ECO:0000256" key="2">
    <source>
        <dbReference type="ARBA" id="ARBA00022448"/>
    </source>
</evidence>
<comment type="subcellular location">
    <subcellularLocation>
        <location evidence="1">Cell membrane</location>
        <topology evidence="1">Multi-pass membrane protein</topology>
    </subcellularLocation>
</comment>
<reference evidence="8 9" key="2">
    <citation type="submission" date="2018-12" db="EMBL/GenBank/DDBJ databases">
        <title>Whole-genome sequences of fifteen clinical Streptococcus suis strains isolated from pigs between 2006 and 2018.</title>
        <authorList>
            <person name="Stevens M.J.A."/>
            <person name="Cernela N."/>
            <person name="Spoerry Serrano N."/>
            <person name="Schmitt S."/>
            <person name="Schrenzel J."/>
            <person name="Stephan R."/>
        </authorList>
    </citation>
    <scope>NUCLEOTIDE SEQUENCE [LARGE SCALE GENOMIC DNA]</scope>
    <source>
        <strain evidence="8 9">PP422</strain>
    </source>
</reference>
<evidence type="ECO:0000256" key="3">
    <source>
        <dbReference type="ARBA" id="ARBA00022475"/>
    </source>
</evidence>
<evidence type="ECO:0000256" key="1">
    <source>
        <dbReference type="ARBA" id="ARBA00004651"/>
    </source>
</evidence>
<protein>
    <submittedName>
        <fullName evidence="8">MATE family efflux transporter</fullName>
    </submittedName>
</protein>
<feature type="transmembrane region" description="Helical" evidence="7">
    <location>
        <begin position="314"/>
        <end position="333"/>
    </location>
</feature>
<feature type="transmembrane region" description="Helical" evidence="7">
    <location>
        <begin position="280"/>
        <end position="302"/>
    </location>
</feature>
<feature type="transmembrane region" description="Helical" evidence="7">
    <location>
        <begin position="50"/>
        <end position="74"/>
    </location>
</feature>
<gene>
    <name evidence="8" type="ORF">EI998_00135</name>
</gene>
<feature type="transmembrane region" description="Helical" evidence="7">
    <location>
        <begin position="385"/>
        <end position="408"/>
    </location>
</feature>
<dbReference type="InterPro" id="IPR048279">
    <property type="entry name" value="MdtK-like"/>
</dbReference>
<keyword evidence="3" id="KW-1003">Cell membrane</keyword>
<dbReference type="Proteomes" id="UP000274117">
    <property type="component" value="Unassembled WGS sequence"/>
</dbReference>
<name>A0A426TJ48_STRSU</name>
<feature type="transmembrane region" description="Helical" evidence="7">
    <location>
        <begin position="414"/>
        <end position="435"/>
    </location>
</feature>
<feature type="transmembrane region" description="Helical" evidence="7">
    <location>
        <begin position="189"/>
        <end position="211"/>
    </location>
</feature>
<evidence type="ECO:0000313" key="8">
    <source>
        <dbReference type="EMBL" id="RRR55477.1"/>
    </source>
</evidence>
<dbReference type="AlphaFoldDB" id="A0A426TJ48"/>
<dbReference type="GO" id="GO:0015297">
    <property type="term" value="F:antiporter activity"/>
    <property type="evidence" value="ECO:0007669"/>
    <property type="project" value="InterPro"/>
</dbReference>
<dbReference type="PANTHER" id="PTHR43549">
    <property type="entry name" value="MULTIDRUG RESISTANCE PROTEIN YPNP-RELATED"/>
    <property type="match status" value="1"/>
</dbReference>
<dbReference type="PIRSF" id="PIRSF006603">
    <property type="entry name" value="DinF"/>
    <property type="match status" value="1"/>
</dbReference>
<organism evidence="8 9">
    <name type="scientific">Streptococcus suis</name>
    <dbReference type="NCBI Taxonomy" id="1307"/>
    <lineage>
        <taxon>Bacteria</taxon>
        <taxon>Bacillati</taxon>
        <taxon>Bacillota</taxon>
        <taxon>Bacilli</taxon>
        <taxon>Lactobacillales</taxon>
        <taxon>Streptococcaceae</taxon>
        <taxon>Streptococcus</taxon>
    </lineage>
</organism>
<feature type="transmembrane region" description="Helical" evidence="7">
    <location>
        <begin position="238"/>
        <end position="260"/>
    </location>
</feature>
<comment type="caution">
    <text evidence="8">The sequence shown here is derived from an EMBL/GenBank/DDBJ whole genome shotgun (WGS) entry which is preliminary data.</text>
</comment>
<evidence type="ECO:0000256" key="4">
    <source>
        <dbReference type="ARBA" id="ARBA00022692"/>
    </source>
</evidence>
<dbReference type="EMBL" id="RSDO01000001">
    <property type="protein sequence ID" value="RRR55477.1"/>
    <property type="molecule type" value="Genomic_DNA"/>
</dbReference>
<evidence type="ECO:0000313" key="9">
    <source>
        <dbReference type="Proteomes" id="UP000274117"/>
    </source>
</evidence>
<dbReference type="InterPro" id="IPR002528">
    <property type="entry name" value="MATE_fam"/>
</dbReference>
<feature type="transmembrane region" description="Helical" evidence="7">
    <location>
        <begin position="95"/>
        <end position="113"/>
    </location>
</feature>
<dbReference type="NCBIfam" id="TIGR00797">
    <property type="entry name" value="matE"/>
    <property type="match status" value="1"/>
</dbReference>
<dbReference type="GO" id="GO:0042910">
    <property type="term" value="F:xenobiotic transmembrane transporter activity"/>
    <property type="evidence" value="ECO:0007669"/>
    <property type="project" value="InterPro"/>
</dbReference>
<accession>A0A426TJ48</accession>
<evidence type="ECO:0000256" key="5">
    <source>
        <dbReference type="ARBA" id="ARBA00022989"/>
    </source>
</evidence>
<dbReference type="GO" id="GO:0005886">
    <property type="term" value="C:plasma membrane"/>
    <property type="evidence" value="ECO:0007669"/>
    <property type="project" value="UniProtKB-SubCell"/>
</dbReference>
<feature type="transmembrane region" description="Helical" evidence="7">
    <location>
        <begin position="162"/>
        <end position="183"/>
    </location>
</feature>
<evidence type="ECO:0000256" key="6">
    <source>
        <dbReference type="ARBA" id="ARBA00023136"/>
    </source>
</evidence>
<sequence length="446" mass="48440">MNDLTKGNPLTVILQFAIPLLIGSFFQLTYNFADSMIVGHTLGTTAFASVGATVGLTFLILGFAQGLTNGLTIISAQRFGAGDLIGLKKSFVHGLFYAAIVSLVLTTVSLLFLRPTLELMQTPADIIEHAHDFLLAIYGGMTFTIFYNYLSSAIRSLGDSRTPLIALIIACIINIGLDFFFILTMKWGVFGAGFATVLAQAFSVIFLIIYIKRKIPHYHLKPGDLKLEKEELIKHANIGFPMGLQASVIAIGSLTFQVMMNQLGTDAIAAQSIALRTDQLAMLPMVNLGLAISTFTAQNYGAKLYDRILEGVKKTLYISLAWSILFALVLIWGNRFFSGLFIADASETVLDLALAYYIINASCYWIVASLFILRSFIQGLGNGAVPMLAGFGELIMRALVAIVGLHYFGFNGVAAANPAAWIGSILVLIPSSLIYRKRLKQAMANT</sequence>
<dbReference type="Pfam" id="PF01554">
    <property type="entry name" value="MatE"/>
    <property type="match status" value="2"/>
</dbReference>
<keyword evidence="5 7" id="KW-1133">Transmembrane helix</keyword>
<dbReference type="PANTHER" id="PTHR43549:SF3">
    <property type="entry name" value="MULTIDRUG RESISTANCE PROTEIN YPNP-RELATED"/>
    <property type="match status" value="1"/>
</dbReference>
<keyword evidence="6 7" id="KW-0472">Membrane</keyword>
<keyword evidence="2" id="KW-0813">Transport</keyword>
<dbReference type="CDD" id="cd13138">
    <property type="entry name" value="MATE_yoeA_like"/>
    <property type="match status" value="1"/>
</dbReference>
<evidence type="ECO:0000256" key="7">
    <source>
        <dbReference type="SAM" id="Phobius"/>
    </source>
</evidence>
<dbReference type="InterPro" id="IPR052031">
    <property type="entry name" value="Membrane_Transporter-Flippase"/>
</dbReference>